<protein>
    <submittedName>
        <fullName evidence="2">Uncharacterized protein</fullName>
    </submittedName>
</protein>
<feature type="compositionally biased region" description="Basic and acidic residues" evidence="1">
    <location>
        <begin position="148"/>
        <end position="166"/>
    </location>
</feature>
<gene>
    <name evidence="2" type="ORF">SDC9_32069</name>
</gene>
<feature type="region of interest" description="Disordered" evidence="1">
    <location>
        <begin position="1"/>
        <end position="38"/>
    </location>
</feature>
<name>A0A644V5K0_9ZZZZ</name>
<dbReference type="AlphaFoldDB" id="A0A644V5K0"/>
<organism evidence="2">
    <name type="scientific">bioreactor metagenome</name>
    <dbReference type="NCBI Taxonomy" id="1076179"/>
    <lineage>
        <taxon>unclassified sequences</taxon>
        <taxon>metagenomes</taxon>
        <taxon>ecological metagenomes</taxon>
    </lineage>
</organism>
<evidence type="ECO:0000313" key="2">
    <source>
        <dbReference type="EMBL" id="MPL86093.1"/>
    </source>
</evidence>
<feature type="compositionally biased region" description="Basic residues" evidence="1">
    <location>
        <begin position="28"/>
        <end position="38"/>
    </location>
</feature>
<feature type="region of interest" description="Disordered" evidence="1">
    <location>
        <begin position="405"/>
        <end position="476"/>
    </location>
</feature>
<feature type="compositionally biased region" description="Basic and acidic residues" evidence="1">
    <location>
        <begin position="18"/>
        <end position="27"/>
    </location>
</feature>
<dbReference type="EMBL" id="VSSQ01000216">
    <property type="protein sequence ID" value="MPL86093.1"/>
    <property type="molecule type" value="Genomic_DNA"/>
</dbReference>
<accession>A0A644V5K0</accession>
<comment type="caution">
    <text evidence="2">The sequence shown here is derived from an EMBL/GenBank/DDBJ whole genome shotgun (WGS) entry which is preliminary data.</text>
</comment>
<feature type="compositionally biased region" description="Basic residues" evidence="1">
    <location>
        <begin position="1"/>
        <end position="17"/>
    </location>
</feature>
<reference evidence="2" key="1">
    <citation type="submission" date="2019-08" db="EMBL/GenBank/DDBJ databases">
        <authorList>
            <person name="Kucharzyk K."/>
            <person name="Murdoch R.W."/>
            <person name="Higgins S."/>
            <person name="Loffler F."/>
        </authorList>
    </citation>
    <scope>NUCLEOTIDE SEQUENCE</scope>
</reference>
<proteinExistence type="predicted"/>
<sequence>MRPRLLHRGQRRRHRGRDRPARQNAERHRQKGQHRERHLARLDLAAKVFRGAPDHQPGQEDRQHDIEQHPVKPGADAAEDHLTDHHVDHLDKARERHETVVHRIDRAIGGRRRRRGPKGGETGAEALFLALHVGAEAKGRVAARLAPPDHHEAKDEHHAHGGKDRPALPAVLRHPAEDEAEGDGNEQDRQALDHVRQHRRVLERMGRVHAEEAAAIGAKLLDGNLCGGGAARDHLIGAFDRGCVHRPEQRLRHALHGQHQRHHHRQRQQHIENRARHVGPEIAKPRAPLAGEAADHRDADCHAGCRRNEVLHRQTGHLREIAELRLAGIGLPVGVGDEADRGVEGQISRHAGNAVGVHRQGALQAQDRIEGNEPRQVEDQNGKRIGLPALRNIGPDAGKAVEAALERAENGRKRRGLCGIDTGHQAGQRPPAGRQHRAKEEISQKVLHRRPFRNGPDATAPGSGNRTSPPRRRGPG</sequence>
<feature type="region of interest" description="Disordered" evidence="1">
    <location>
        <begin position="148"/>
        <end position="167"/>
    </location>
</feature>
<evidence type="ECO:0000256" key="1">
    <source>
        <dbReference type="SAM" id="MobiDB-lite"/>
    </source>
</evidence>